<protein>
    <submittedName>
        <fullName evidence="2">PAP2 superfamily protein</fullName>
    </submittedName>
</protein>
<evidence type="ECO:0000313" key="2">
    <source>
        <dbReference type="EMBL" id="TCK75229.1"/>
    </source>
</evidence>
<name>A0A4R1LF01_9BACT</name>
<accession>A0A4R1LF01</accession>
<dbReference type="SUPFAM" id="SSF48317">
    <property type="entry name" value="Acid phosphatase/Vanadium-dependent haloperoxidase"/>
    <property type="match status" value="1"/>
</dbReference>
<evidence type="ECO:0000313" key="3">
    <source>
        <dbReference type="Proteomes" id="UP000295210"/>
    </source>
</evidence>
<comment type="caution">
    <text evidence="2">The sequence shown here is derived from an EMBL/GenBank/DDBJ whole genome shotgun (WGS) entry which is preliminary data.</text>
</comment>
<dbReference type="InterPro" id="IPR000326">
    <property type="entry name" value="PAP2/HPO"/>
</dbReference>
<reference evidence="2 3" key="1">
    <citation type="submission" date="2019-03" db="EMBL/GenBank/DDBJ databases">
        <title>Genomic Encyclopedia of Type Strains, Phase IV (KMG-IV): sequencing the most valuable type-strain genomes for metagenomic binning, comparative biology and taxonomic classification.</title>
        <authorList>
            <person name="Goeker M."/>
        </authorList>
    </citation>
    <scope>NUCLEOTIDE SEQUENCE [LARGE SCALE GENOMIC DNA]</scope>
    <source>
        <strain evidence="2 3">DSM 103428</strain>
    </source>
</reference>
<gene>
    <name evidence="2" type="ORF">C7378_0209</name>
</gene>
<dbReference type="SMART" id="SM00014">
    <property type="entry name" value="acidPPc"/>
    <property type="match status" value="1"/>
</dbReference>
<dbReference type="InterPro" id="IPR036938">
    <property type="entry name" value="PAP2/HPO_sf"/>
</dbReference>
<dbReference type="PANTHER" id="PTHR14969:SF13">
    <property type="entry name" value="AT30094P"/>
    <property type="match status" value="1"/>
</dbReference>
<dbReference type="PANTHER" id="PTHR14969">
    <property type="entry name" value="SPHINGOSINE-1-PHOSPHATE PHOSPHOHYDROLASE"/>
    <property type="match status" value="1"/>
</dbReference>
<dbReference type="OrthoDB" id="112110at2"/>
<dbReference type="Gene3D" id="1.20.144.10">
    <property type="entry name" value="Phosphatidic acid phosphatase type 2/haloperoxidase"/>
    <property type="match status" value="1"/>
</dbReference>
<keyword evidence="3" id="KW-1185">Reference proteome</keyword>
<dbReference type="CDD" id="cd03394">
    <property type="entry name" value="PAP2_like_5"/>
    <property type="match status" value="1"/>
</dbReference>
<dbReference type="Pfam" id="PF01569">
    <property type="entry name" value="PAP2"/>
    <property type="match status" value="1"/>
</dbReference>
<dbReference type="AlphaFoldDB" id="A0A4R1LF01"/>
<proteinExistence type="predicted"/>
<dbReference type="Proteomes" id="UP000295210">
    <property type="component" value="Unassembled WGS sequence"/>
</dbReference>
<evidence type="ECO:0000259" key="1">
    <source>
        <dbReference type="SMART" id="SM00014"/>
    </source>
</evidence>
<feature type="domain" description="Phosphatidic acid phosphatase type 2/haloperoxidase" evidence="1">
    <location>
        <begin position="138"/>
        <end position="252"/>
    </location>
</feature>
<sequence length="283" mass="30806">MVSSMEFMFRRLSLFLGLIFLSSSLLYGQSETLSAEDCGITALVTCAKMIGQDQLGIVTSPLRTTPKDLLWIVPFGVAMGLGLDYDAHAMRTLGVDPSRENKFKKVSDYGGLYGPAASAAIGYFLGAKTGNSQLRDTGVLAGEAMVDATIVDQAMKYAIDRERPNTGDGTGRFWPHGLKTWPDGGSMPSEHTMNVWAFAHVVAAQYDGWRTRLAVYSLATTVSASRVMARDHFPSDVVVGSTFGYLIGGFVVRHRSPEKRYFSLSTVNTANGRGLQLSYNFAR</sequence>
<dbReference type="EMBL" id="SMGK01000001">
    <property type="protein sequence ID" value="TCK75229.1"/>
    <property type="molecule type" value="Genomic_DNA"/>
</dbReference>
<organism evidence="2 3">
    <name type="scientific">Acidipila rosea</name>
    <dbReference type="NCBI Taxonomy" id="768535"/>
    <lineage>
        <taxon>Bacteria</taxon>
        <taxon>Pseudomonadati</taxon>
        <taxon>Acidobacteriota</taxon>
        <taxon>Terriglobia</taxon>
        <taxon>Terriglobales</taxon>
        <taxon>Acidobacteriaceae</taxon>
        <taxon>Acidipila</taxon>
    </lineage>
</organism>